<reference evidence="3 4" key="1">
    <citation type="journal article" date="2019" name="Int. J. Syst. Evol. Microbiol.">
        <title>The Global Catalogue of Microorganisms (GCM) 10K type strain sequencing project: providing services to taxonomists for standard genome sequencing and annotation.</title>
        <authorList>
            <consortium name="The Broad Institute Genomics Platform"/>
            <consortium name="The Broad Institute Genome Sequencing Center for Infectious Disease"/>
            <person name="Wu L."/>
            <person name="Ma J."/>
        </authorList>
    </citation>
    <scope>NUCLEOTIDE SEQUENCE [LARGE SCALE GENOMIC DNA]</scope>
    <source>
        <strain evidence="3 4">JCM 12662</strain>
    </source>
</reference>
<keyword evidence="4" id="KW-1185">Reference proteome</keyword>
<feature type="compositionally biased region" description="Acidic residues" evidence="1">
    <location>
        <begin position="28"/>
        <end position="65"/>
    </location>
</feature>
<evidence type="ECO:0000256" key="1">
    <source>
        <dbReference type="SAM" id="MobiDB-lite"/>
    </source>
</evidence>
<dbReference type="EMBL" id="BAAACW010000027">
    <property type="protein sequence ID" value="GAA0354630.1"/>
    <property type="molecule type" value="Genomic_DNA"/>
</dbReference>
<dbReference type="InterPro" id="IPR019606">
    <property type="entry name" value="GerMN"/>
</dbReference>
<dbReference type="Pfam" id="PF10646">
    <property type="entry name" value="Germane"/>
    <property type="match status" value="1"/>
</dbReference>
<sequence length="386" mass="42763">MKKGTLWKVTTLALSGLILSACQPAEEGPVDEPEEVVAPEPDNGDEDNGTVEPDENGETDEEENTGETVSQDLEVWFPRLENVRLEYEGDSMEGSSFTRYPQFVLDDTLQIVEKNAGTHVVTIYEYTDDAIEEIFIRPETYFRENFMDTGLSSEQEGFYYVLQLPIEVGNTWENPNGTQSEITEVGLEMDTPLGTVEAIEVTTTHEDGINTYYYGEDIGLIEVVAHYGEDDFEVISQLVGYHEEEAEEFPVTIYTLDEQALGLDAIPVTMALNTNDPARLALADLMKAEAPDTDYTPMITEGVAINFMYLREDGVVHADFSVELVDEMNAGAGVENMILQGIVNTIGGYYQVDEVEITVDNGAYESGHIVVQPGETLSVDHSLVNE</sequence>
<dbReference type="Proteomes" id="UP001501166">
    <property type="component" value="Unassembled WGS sequence"/>
</dbReference>
<comment type="caution">
    <text evidence="3">The sequence shown here is derived from an EMBL/GenBank/DDBJ whole genome shotgun (WGS) entry which is preliminary data.</text>
</comment>
<protein>
    <submittedName>
        <fullName evidence="3">GerMN domain-containing protein</fullName>
    </submittedName>
</protein>
<dbReference type="RefSeq" id="WP_343753595.1">
    <property type="nucleotide sequence ID" value="NZ_BAAACW010000027.1"/>
</dbReference>
<organism evidence="3 4">
    <name type="scientific">Alkalibacterium iburiense</name>
    <dbReference type="NCBI Taxonomy" id="290589"/>
    <lineage>
        <taxon>Bacteria</taxon>
        <taxon>Bacillati</taxon>
        <taxon>Bacillota</taxon>
        <taxon>Bacilli</taxon>
        <taxon>Lactobacillales</taxon>
        <taxon>Carnobacteriaceae</taxon>
        <taxon>Alkalibacterium</taxon>
    </lineage>
</organism>
<dbReference type="SMART" id="SM00909">
    <property type="entry name" value="Germane"/>
    <property type="match status" value="1"/>
</dbReference>
<feature type="region of interest" description="Disordered" evidence="1">
    <location>
        <begin position="24"/>
        <end position="70"/>
    </location>
</feature>
<evidence type="ECO:0000313" key="3">
    <source>
        <dbReference type="EMBL" id="GAA0354630.1"/>
    </source>
</evidence>
<proteinExistence type="predicted"/>
<gene>
    <name evidence="3" type="ORF">GCM10008932_04530</name>
</gene>
<accession>A0ABN0X423</accession>
<dbReference type="PROSITE" id="PS51257">
    <property type="entry name" value="PROKAR_LIPOPROTEIN"/>
    <property type="match status" value="1"/>
</dbReference>
<evidence type="ECO:0000313" key="4">
    <source>
        <dbReference type="Proteomes" id="UP001501166"/>
    </source>
</evidence>
<evidence type="ECO:0000259" key="2">
    <source>
        <dbReference type="SMART" id="SM00909"/>
    </source>
</evidence>
<name>A0ABN0X423_9LACT</name>
<feature type="domain" description="GerMN" evidence="2">
    <location>
        <begin position="278"/>
        <end position="368"/>
    </location>
</feature>